<proteinExistence type="predicted"/>
<gene>
    <name evidence="1" type="ORF">HMPREF1991_00084</name>
</gene>
<reference evidence="1 2" key="1">
    <citation type="submission" date="2013-08" db="EMBL/GenBank/DDBJ databases">
        <authorList>
            <person name="Weinstock G."/>
            <person name="Sodergren E."/>
            <person name="Wylie T."/>
            <person name="Fulton L."/>
            <person name="Fulton R."/>
            <person name="Fronick C."/>
            <person name="O'Laughlin M."/>
            <person name="Godfrey J."/>
            <person name="Miner T."/>
            <person name="Herter B."/>
            <person name="Appelbaum E."/>
            <person name="Cordes M."/>
            <person name="Lek S."/>
            <person name="Wollam A."/>
            <person name="Pepin K.H."/>
            <person name="Palsikar V.B."/>
            <person name="Mitreva M."/>
            <person name="Wilson R.K."/>
        </authorList>
    </citation>
    <scope>NUCLEOTIDE SEQUENCE [LARGE SCALE GENOMIC DNA]</scope>
    <source>
        <strain evidence="1 2">ATCC 15930</strain>
    </source>
</reference>
<keyword evidence="2" id="KW-1185">Reference proteome</keyword>
<dbReference type="Proteomes" id="UP000027442">
    <property type="component" value="Unassembled WGS sequence"/>
</dbReference>
<dbReference type="EMBL" id="JNGW01000012">
    <property type="protein sequence ID" value="KDR53718.1"/>
    <property type="molecule type" value="Genomic_DNA"/>
</dbReference>
<accession>A0A069QLI8</accession>
<organism evidence="1 2">
    <name type="scientific">Hoylesella loescheii DSM 19665 = JCM 12249 = ATCC 15930</name>
    <dbReference type="NCBI Taxonomy" id="1122985"/>
    <lineage>
        <taxon>Bacteria</taxon>
        <taxon>Pseudomonadati</taxon>
        <taxon>Bacteroidota</taxon>
        <taxon>Bacteroidia</taxon>
        <taxon>Bacteroidales</taxon>
        <taxon>Prevotellaceae</taxon>
        <taxon>Hoylesella</taxon>
    </lineage>
</organism>
<evidence type="ECO:0000313" key="2">
    <source>
        <dbReference type="Proteomes" id="UP000027442"/>
    </source>
</evidence>
<dbReference type="RefSeq" id="WP_018966548.1">
    <property type="nucleotide sequence ID" value="NZ_KB899210.1"/>
</dbReference>
<evidence type="ECO:0000313" key="1">
    <source>
        <dbReference type="EMBL" id="KDR53718.1"/>
    </source>
</evidence>
<dbReference type="eggNOG" id="ENOG503025Y">
    <property type="taxonomic scope" value="Bacteria"/>
</dbReference>
<protein>
    <submittedName>
        <fullName evidence="1">Uncharacterized protein</fullName>
    </submittedName>
</protein>
<dbReference type="HOGENOM" id="CLU_1785754_0_0_10"/>
<sequence length="163" mass="18954">MLNEKENSTINGRCRECYAENNRATPLLNPEACLRHHRQYVCNTCGRCICADVDEKGRFRALFPFKSLAIAILYLRAAEVVWQRACGIYEINNDKGGRAYKIFPSKTELNLYLQNNKHKRCLSMQPLFTTPCYVGYKSEQLRMLTNEEVDKYLNERSEVTGER</sequence>
<dbReference type="AlphaFoldDB" id="A0A069QLI8"/>
<dbReference type="PATRIC" id="fig|1122985.7.peg.93"/>
<name>A0A069QLI8_HOYLO</name>
<comment type="caution">
    <text evidence="1">The sequence shown here is derived from an EMBL/GenBank/DDBJ whole genome shotgun (WGS) entry which is preliminary data.</text>
</comment>